<organism evidence="3 4">
    <name type="scientific">Stylophora pistillata</name>
    <name type="common">Smooth cauliflower coral</name>
    <dbReference type="NCBI Taxonomy" id="50429"/>
    <lineage>
        <taxon>Eukaryota</taxon>
        <taxon>Metazoa</taxon>
        <taxon>Cnidaria</taxon>
        <taxon>Anthozoa</taxon>
        <taxon>Hexacorallia</taxon>
        <taxon>Scleractinia</taxon>
        <taxon>Astrocoeniina</taxon>
        <taxon>Pocilloporidae</taxon>
        <taxon>Stylophora</taxon>
    </lineage>
</organism>
<evidence type="ECO:0008006" key="5">
    <source>
        <dbReference type="Google" id="ProtNLM"/>
    </source>
</evidence>
<evidence type="ECO:0000313" key="3">
    <source>
        <dbReference type="EMBL" id="PFX31833.1"/>
    </source>
</evidence>
<dbReference type="OrthoDB" id="5957228at2759"/>
<dbReference type="InterPro" id="IPR010281">
    <property type="entry name" value="DUF885"/>
</dbReference>
<dbReference type="PANTHER" id="PTHR33361">
    <property type="entry name" value="GLR0591 PROTEIN"/>
    <property type="match status" value="1"/>
</dbReference>
<sequence>MVGDISFKRDKSKGRILLILFAAIAVIALIVGIVLIVLAIKKKGDNEDSSTSKPTSSSSSSTFCDYSGEAKRIRLDEIILRAKKTYYEKHPFLLPQDPDASREEIKKKYTAYNPTPNYIKSVTDAAWSLYETVKEIKVDSKKLKPRERKALSQLKHFLKTVFGQPFDMNFYAGDWMMGPTFYCHPRQQVICNLGAHLQGLLKSLKPENLKDIELIEEKLKTHKKGILTYIENLKMGKSHGMVYSQDACKAGKNALRNRFLQISLKNETGVLYEKYVTQALRENYYDKLTDEMKTQWRGNHQGMTVNDSVSQYLVEYIGKPMTKLLRYLEYEHYRYCVPSNVSSGLASLPLAYVWYDGKENTSWRTKPELSDGVKLNGSKAYAKILPYFTTNDMTPMDVHRLGWEQLNKLYPLAVEAAKRATGEQNETTAIKKFKEKLNSSEEYFNDETFPANESNDDAHEKCSNIEGAKKYCPTRWEALEKWFTEARSVMSMLYPKITDMFYFAGDKHSTPNCPIELRPDLNPSSGIQSYDGSDTMCTEPAHYNIPFFLDRLGPRFSEWSVNAHEARPGHHIQIQGSSEHFKDTCGGPIGWLSSKTYYTAFLEGWALYCENPLISDETDVYDGRPLKKYGMLKWQIWRAVRMIVDTGLHYTGMKRDEAIKLFVDKAWDDSDFTRKEVTRYQSWPGQSTAYMVGRIALVKNRNYTENALG</sequence>
<feature type="transmembrane region" description="Helical" evidence="2">
    <location>
        <begin position="16"/>
        <end position="40"/>
    </location>
</feature>
<keyword evidence="4" id="KW-1185">Reference proteome</keyword>
<keyword evidence="2" id="KW-1133">Transmembrane helix</keyword>
<feature type="compositionally biased region" description="Low complexity" evidence="1">
    <location>
        <begin position="49"/>
        <end position="62"/>
    </location>
</feature>
<keyword evidence="2" id="KW-0812">Transmembrane</keyword>
<reference evidence="4" key="1">
    <citation type="journal article" date="2017" name="bioRxiv">
        <title>Comparative analysis of the genomes of Stylophora pistillata and Acropora digitifera provides evidence for extensive differences between species of corals.</title>
        <authorList>
            <person name="Voolstra C.R."/>
            <person name="Li Y."/>
            <person name="Liew Y.J."/>
            <person name="Baumgarten S."/>
            <person name="Zoccola D."/>
            <person name="Flot J.-F."/>
            <person name="Tambutte S."/>
            <person name="Allemand D."/>
            <person name="Aranda M."/>
        </authorList>
    </citation>
    <scope>NUCLEOTIDE SEQUENCE [LARGE SCALE GENOMIC DNA]</scope>
</reference>
<dbReference type="Proteomes" id="UP000225706">
    <property type="component" value="Unassembled WGS sequence"/>
</dbReference>
<comment type="caution">
    <text evidence="3">The sequence shown here is derived from an EMBL/GenBank/DDBJ whole genome shotgun (WGS) entry which is preliminary data.</text>
</comment>
<evidence type="ECO:0000313" key="4">
    <source>
        <dbReference type="Proteomes" id="UP000225706"/>
    </source>
</evidence>
<protein>
    <recommendedName>
        <fullName evidence="5">DUF885 domain-containing protein</fullName>
    </recommendedName>
</protein>
<dbReference type="Pfam" id="PF05960">
    <property type="entry name" value="DUF885"/>
    <property type="match status" value="1"/>
</dbReference>
<accession>A0A2B4SRW5</accession>
<gene>
    <name evidence="3" type="ORF">AWC38_SpisGene3399</name>
</gene>
<evidence type="ECO:0000256" key="1">
    <source>
        <dbReference type="SAM" id="MobiDB-lite"/>
    </source>
</evidence>
<dbReference type="PANTHER" id="PTHR33361:SF2">
    <property type="entry name" value="DUF885 DOMAIN-CONTAINING PROTEIN"/>
    <property type="match status" value="1"/>
</dbReference>
<dbReference type="EMBL" id="LSMT01000031">
    <property type="protein sequence ID" value="PFX31833.1"/>
    <property type="molecule type" value="Genomic_DNA"/>
</dbReference>
<keyword evidence="2" id="KW-0472">Membrane</keyword>
<name>A0A2B4SRW5_STYPI</name>
<proteinExistence type="predicted"/>
<feature type="region of interest" description="Disordered" evidence="1">
    <location>
        <begin position="45"/>
        <end position="64"/>
    </location>
</feature>
<evidence type="ECO:0000256" key="2">
    <source>
        <dbReference type="SAM" id="Phobius"/>
    </source>
</evidence>
<dbReference type="AlphaFoldDB" id="A0A2B4SRW5"/>